<dbReference type="AlphaFoldDB" id="A0AAE0FBY4"/>
<organism evidence="2 3">
    <name type="scientific">Cymbomonas tetramitiformis</name>
    <dbReference type="NCBI Taxonomy" id="36881"/>
    <lineage>
        <taxon>Eukaryota</taxon>
        <taxon>Viridiplantae</taxon>
        <taxon>Chlorophyta</taxon>
        <taxon>Pyramimonadophyceae</taxon>
        <taxon>Pyramimonadales</taxon>
        <taxon>Pyramimonadaceae</taxon>
        <taxon>Cymbomonas</taxon>
    </lineage>
</organism>
<evidence type="ECO:0000313" key="2">
    <source>
        <dbReference type="EMBL" id="KAK3256618.1"/>
    </source>
</evidence>
<reference evidence="2 3" key="1">
    <citation type="journal article" date="2015" name="Genome Biol. Evol.">
        <title>Comparative Genomics of a Bacterivorous Green Alga Reveals Evolutionary Causalities and Consequences of Phago-Mixotrophic Mode of Nutrition.</title>
        <authorList>
            <person name="Burns J.A."/>
            <person name="Paasch A."/>
            <person name="Narechania A."/>
            <person name="Kim E."/>
        </authorList>
    </citation>
    <scope>NUCLEOTIDE SEQUENCE [LARGE SCALE GENOMIC DNA]</scope>
    <source>
        <strain evidence="2 3">PLY_AMNH</strain>
    </source>
</reference>
<dbReference type="GO" id="GO:0003755">
    <property type="term" value="F:peptidyl-prolyl cis-trans isomerase activity"/>
    <property type="evidence" value="ECO:0007669"/>
    <property type="project" value="InterPro"/>
</dbReference>
<dbReference type="PANTHER" id="PTHR47875:SF1">
    <property type="entry name" value="PEPTIDYL-PROLYL CIS-TRANS ISOMERASE CYP28, CHLOROPLASTIC"/>
    <property type="match status" value="1"/>
</dbReference>
<dbReference type="Proteomes" id="UP001190700">
    <property type="component" value="Unassembled WGS sequence"/>
</dbReference>
<dbReference type="EMBL" id="LGRX02021484">
    <property type="protein sequence ID" value="KAK3256618.1"/>
    <property type="molecule type" value="Genomic_DNA"/>
</dbReference>
<keyword evidence="3" id="KW-1185">Reference proteome</keyword>
<sequence>MISPTIFTGNSFAEVPEETITSKIYLEIGVCPEDFNPGRTLGELAVCNDTEPLGKVVLGLYGDVVPETVRIFTDLITGKNGTGGYKGTVFNKVIPGQYVTAGRQGPRRLGQMENVQAPTNSDVLSSKAFRLTAARPGAVSLFVQNEGVNRQRGRTEFAIATGFLYPAPCLGLVYPCAALRASGALRTRPGPRGILRRASGLFPVPCSWSVVLPVPRRPRVPCARASGFVYPCAVFRVLCIPALRFGLLVPLRRASGLVYPCATPQASCTPAPCLGPRVPLRRASASCTPVPLLGPRVPCAAPR</sequence>
<dbReference type="PROSITE" id="PS50072">
    <property type="entry name" value="CSA_PPIASE_2"/>
    <property type="match status" value="1"/>
</dbReference>
<dbReference type="SUPFAM" id="SSF50891">
    <property type="entry name" value="Cyclophilin-like"/>
    <property type="match status" value="1"/>
</dbReference>
<dbReference type="PANTHER" id="PTHR47875">
    <property type="entry name" value="PEPTIDYL-PROLYL CIS-TRANS ISOMERASE CYP28, CHLOROPLASTIC"/>
    <property type="match status" value="1"/>
</dbReference>
<evidence type="ECO:0000313" key="3">
    <source>
        <dbReference type="Proteomes" id="UP001190700"/>
    </source>
</evidence>
<comment type="caution">
    <text evidence="2">The sequence shown here is derived from an EMBL/GenBank/DDBJ whole genome shotgun (WGS) entry which is preliminary data.</text>
</comment>
<dbReference type="InterPro" id="IPR002130">
    <property type="entry name" value="Cyclophilin-type_PPIase_dom"/>
</dbReference>
<dbReference type="GO" id="GO:0009507">
    <property type="term" value="C:chloroplast"/>
    <property type="evidence" value="ECO:0007669"/>
    <property type="project" value="TreeGrafter"/>
</dbReference>
<dbReference type="InterPro" id="IPR029000">
    <property type="entry name" value="Cyclophilin-like_dom_sf"/>
</dbReference>
<protein>
    <recommendedName>
        <fullName evidence="1">PPIase cyclophilin-type domain-containing protein</fullName>
    </recommendedName>
</protein>
<dbReference type="Gene3D" id="2.40.100.10">
    <property type="entry name" value="Cyclophilin-like"/>
    <property type="match status" value="1"/>
</dbReference>
<gene>
    <name evidence="2" type="ORF">CYMTET_34252</name>
</gene>
<dbReference type="Pfam" id="PF00160">
    <property type="entry name" value="Pro_isomerase"/>
    <property type="match status" value="1"/>
</dbReference>
<accession>A0AAE0FBY4</accession>
<feature type="domain" description="PPIase cyclophilin-type" evidence="1">
    <location>
        <begin position="43"/>
        <end position="161"/>
    </location>
</feature>
<proteinExistence type="predicted"/>
<name>A0AAE0FBY4_9CHLO</name>
<feature type="non-terminal residue" evidence="2">
    <location>
        <position position="303"/>
    </location>
</feature>
<dbReference type="InterPro" id="IPR044178">
    <property type="entry name" value="CYP28-like"/>
</dbReference>
<evidence type="ECO:0000259" key="1">
    <source>
        <dbReference type="PROSITE" id="PS50072"/>
    </source>
</evidence>